<sequence length="150" mass="16995">MDTALTHWVDALAGSGPAWLLVVGVLLILAFVAVKALPSIDKYRQGRLEIEMEREKRKAEEVRLRDERDRENARISTRSLDVQQETNAVVAALSQQMAEYKNQQAVTAAHLEASRERSAAMGKRVERGVEIMEDVAQEVHEIHRHTVRSR</sequence>
<accession>A0A6N8IJI3</accession>
<dbReference type="RefSeq" id="WP_157005081.1">
    <property type="nucleotide sequence ID" value="NZ_DBEZYS010000012.1"/>
</dbReference>
<keyword evidence="1" id="KW-0175">Coiled coil</keyword>
<feature type="coiled-coil region" evidence="1">
    <location>
        <begin position="45"/>
        <end position="103"/>
    </location>
</feature>
<dbReference type="Proteomes" id="UP000468327">
    <property type="component" value="Unassembled WGS sequence"/>
</dbReference>
<evidence type="ECO:0000256" key="2">
    <source>
        <dbReference type="SAM" id="Phobius"/>
    </source>
</evidence>
<keyword evidence="2" id="KW-0812">Transmembrane</keyword>
<evidence type="ECO:0000313" key="3">
    <source>
        <dbReference type="EMBL" id="MVN14963.1"/>
    </source>
</evidence>
<evidence type="ECO:0000313" key="4">
    <source>
        <dbReference type="Proteomes" id="UP000468327"/>
    </source>
</evidence>
<gene>
    <name evidence="3" type="ORF">GO738_06285</name>
</gene>
<proteinExistence type="predicted"/>
<evidence type="ECO:0000256" key="1">
    <source>
        <dbReference type="SAM" id="Coils"/>
    </source>
</evidence>
<comment type="caution">
    <text evidence="3">The sequence shown here is derived from an EMBL/GenBank/DDBJ whole genome shotgun (WGS) entry which is preliminary data.</text>
</comment>
<keyword evidence="2" id="KW-0472">Membrane</keyword>
<dbReference type="AlphaFoldDB" id="A0A6N8IJI3"/>
<reference evidence="3 4" key="1">
    <citation type="submission" date="2019-11" db="EMBL/GenBank/DDBJ databases">
        <title>Whole genome shotgun sequencing (WGS) data from Adlercreutzia equolifaciens ResAG-91, Eggerthella lenta MRI-F36, MRI-F37, MRI-F40, ResAG-49, ResAG-88, ResAG-121, ResAG-145, and Gordonibacter sp. ResAG-5, ResAG-26, ResAG-43, ResAG-50, ResAG-59.</title>
        <authorList>
            <person name="Stoll D.A."/>
            <person name="Danylec N."/>
            <person name="Franz C.M.A.P."/>
            <person name="Huch M."/>
        </authorList>
    </citation>
    <scope>NUCLEOTIDE SEQUENCE [LARGE SCALE GENOMIC DNA]</scope>
    <source>
        <strain evidence="3 4">ResAG-59</strain>
    </source>
</reference>
<dbReference type="EMBL" id="WPOC01000008">
    <property type="protein sequence ID" value="MVN14963.1"/>
    <property type="molecule type" value="Genomic_DNA"/>
</dbReference>
<organism evidence="3 4">
    <name type="scientific">Gordonibacter urolithinfaciens</name>
    <dbReference type="NCBI Taxonomy" id="1335613"/>
    <lineage>
        <taxon>Bacteria</taxon>
        <taxon>Bacillati</taxon>
        <taxon>Actinomycetota</taxon>
        <taxon>Coriobacteriia</taxon>
        <taxon>Eggerthellales</taxon>
        <taxon>Eggerthellaceae</taxon>
        <taxon>Gordonibacter</taxon>
    </lineage>
</organism>
<name>A0A6N8IJI3_9ACTN</name>
<keyword evidence="2" id="KW-1133">Transmembrane helix</keyword>
<keyword evidence="4" id="KW-1185">Reference proteome</keyword>
<protein>
    <submittedName>
        <fullName evidence="3">Uncharacterized protein</fullName>
    </submittedName>
</protein>
<feature type="transmembrane region" description="Helical" evidence="2">
    <location>
        <begin position="18"/>
        <end position="37"/>
    </location>
</feature>